<evidence type="ECO:0000313" key="3">
    <source>
        <dbReference type="Proteomes" id="UP000653305"/>
    </source>
</evidence>
<name>A0A830BAE0_9LAMI</name>
<dbReference type="Proteomes" id="UP000653305">
    <property type="component" value="Unassembled WGS sequence"/>
</dbReference>
<dbReference type="AlphaFoldDB" id="A0A830BAE0"/>
<organism evidence="2 3">
    <name type="scientific">Phtheirospermum japonicum</name>
    <dbReference type="NCBI Taxonomy" id="374723"/>
    <lineage>
        <taxon>Eukaryota</taxon>
        <taxon>Viridiplantae</taxon>
        <taxon>Streptophyta</taxon>
        <taxon>Embryophyta</taxon>
        <taxon>Tracheophyta</taxon>
        <taxon>Spermatophyta</taxon>
        <taxon>Magnoliopsida</taxon>
        <taxon>eudicotyledons</taxon>
        <taxon>Gunneridae</taxon>
        <taxon>Pentapetalae</taxon>
        <taxon>asterids</taxon>
        <taxon>lamiids</taxon>
        <taxon>Lamiales</taxon>
        <taxon>Orobanchaceae</taxon>
        <taxon>Orobanchaceae incertae sedis</taxon>
        <taxon>Phtheirospermum</taxon>
    </lineage>
</organism>
<dbReference type="InterPro" id="IPR001194">
    <property type="entry name" value="cDENN_dom"/>
</dbReference>
<dbReference type="InterPro" id="IPR051942">
    <property type="entry name" value="DENN_domain_containing_2"/>
</dbReference>
<proteinExistence type="predicted"/>
<dbReference type="PANTHER" id="PTHR15288:SF0">
    <property type="entry name" value="UDENN DOMAIN-CONTAINING PROTEIN"/>
    <property type="match status" value="1"/>
</dbReference>
<dbReference type="InterPro" id="IPR043153">
    <property type="entry name" value="DENN_C"/>
</dbReference>
<evidence type="ECO:0000259" key="1">
    <source>
        <dbReference type="PROSITE" id="PS50211"/>
    </source>
</evidence>
<gene>
    <name evidence="2" type="ORF">PHJA_000441300</name>
</gene>
<dbReference type="PROSITE" id="PS50211">
    <property type="entry name" value="DENN"/>
    <property type="match status" value="1"/>
</dbReference>
<dbReference type="OrthoDB" id="6019893at2759"/>
<comment type="caution">
    <text evidence="2">The sequence shown here is derived from an EMBL/GenBank/DDBJ whole genome shotgun (WGS) entry which is preliminary data.</text>
</comment>
<dbReference type="EMBL" id="BMAC01000055">
    <property type="protein sequence ID" value="GFP82982.1"/>
    <property type="molecule type" value="Genomic_DNA"/>
</dbReference>
<dbReference type="InterPro" id="IPR037516">
    <property type="entry name" value="Tripartite_DENN"/>
</dbReference>
<feature type="domain" description="UDENN" evidence="1">
    <location>
        <begin position="1"/>
        <end position="294"/>
    </location>
</feature>
<dbReference type="SMART" id="SM00799">
    <property type="entry name" value="DENN"/>
    <property type="match status" value="1"/>
</dbReference>
<dbReference type="Pfam" id="PF02141">
    <property type="entry name" value="DENN"/>
    <property type="match status" value="1"/>
</dbReference>
<dbReference type="PANTHER" id="PTHR15288">
    <property type="entry name" value="DENN DOMAIN-CONTAINING PROTEIN 2"/>
    <property type="match status" value="1"/>
</dbReference>
<dbReference type="Gene3D" id="3.40.50.11500">
    <property type="match status" value="1"/>
</dbReference>
<reference evidence="2" key="1">
    <citation type="submission" date="2020-07" db="EMBL/GenBank/DDBJ databases">
        <title>Ethylene signaling mediates host invasion by parasitic plants.</title>
        <authorList>
            <person name="Yoshida S."/>
        </authorList>
    </citation>
    <scope>NUCLEOTIDE SEQUENCE</scope>
    <source>
        <strain evidence="2">Okayama</strain>
    </source>
</reference>
<accession>A0A830BAE0</accession>
<keyword evidence="3" id="KW-1185">Reference proteome</keyword>
<evidence type="ECO:0000313" key="2">
    <source>
        <dbReference type="EMBL" id="GFP82982.1"/>
    </source>
</evidence>
<protein>
    <submittedName>
        <fullName evidence="2">Denn domain-containing protein 5b</fullName>
    </submittedName>
</protein>
<sequence>MPVPPRGSELHFQPLEHLEPVEYRRPPMTDLGLCGKYLDLKLDDSKEISQVKIKLAAAEEALALSLWSTATICRVLSLESILALVTSVLLEKQVAVLCPNLGVLSAVVLSIIPTIRPYEWQSLFLPILPVKMLDFLDAPVPFVVGLQHKPEDLKMKASHLVQVNVDKNQVKSRGLPQLPRNKELISELRPIHAALSCADYISQKHPAYKCDNVQAKAAEQFLVVMRRYMDSLCSDLRSHTITSVQSNNDRVSILLKDSFIDSFPVTDRNFVKLFVETQLFTVLSDSHLSSFDNEHY</sequence>